<dbReference type="Proteomes" id="UP000645217">
    <property type="component" value="Unassembled WGS sequence"/>
</dbReference>
<accession>A0A917VBF7</accession>
<evidence type="ECO:0000256" key="1">
    <source>
        <dbReference type="SAM" id="MobiDB-lite"/>
    </source>
</evidence>
<reference evidence="2" key="2">
    <citation type="submission" date="2020-09" db="EMBL/GenBank/DDBJ databases">
        <authorList>
            <person name="Sun Q."/>
            <person name="Ohkuma M."/>
        </authorList>
    </citation>
    <scope>NUCLEOTIDE SEQUENCE</scope>
    <source>
        <strain evidence="2">JCM 13064</strain>
    </source>
</reference>
<keyword evidence="3" id="KW-1185">Reference proteome</keyword>
<dbReference type="Pfam" id="PF02945">
    <property type="entry name" value="Endonuclease_7"/>
    <property type="match status" value="1"/>
</dbReference>
<dbReference type="AlphaFoldDB" id="A0A917VBF7"/>
<evidence type="ECO:0000313" key="3">
    <source>
        <dbReference type="Proteomes" id="UP000645217"/>
    </source>
</evidence>
<reference evidence="2" key="1">
    <citation type="journal article" date="2014" name="Int. J. Syst. Evol. Microbiol.">
        <title>Complete genome sequence of Corynebacterium casei LMG S-19264T (=DSM 44701T), isolated from a smear-ripened cheese.</title>
        <authorList>
            <consortium name="US DOE Joint Genome Institute (JGI-PGF)"/>
            <person name="Walter F."/>
            <person name="Albersmeier A."/>
            <person name="Kalinowski J."/>
            <person name="Ruckert C."/>
        </authorList>
    </citation>
    <scope>NUCLEOTIDE SEQUENCE</scope>
    <source>
        <strain evidence="2">JCM 13064</strain>
    </source>
</reference>
<dbReference type="EMBL" id="BMNT01000001">
    <property type="protein sequence ID" value="GGK61357.1"/>
    <property type="molecule type" value="Genomic_DNA"/>
</dbReference>
<gene>
    <name evidence="2" type="ORF">GCM10007964_00610</name>
</gene>
<dbReference type="InterPro" id="IPR004211">
    <property type="entry name" value="Endonuclease_7"/>
</dbReference>
<evidence type="ECO:0008006" key="4">
    <source>
        <dbReference type="Google" id="ProtNLM"/>
    </source>
</evidence>
<sequence>MNGEIRQELAKDRPCARCGTLFTPNPSASTGHSYCSSTCRNYMANRRRRGKSDAALPTAVQLPKCAVEECTKRAKNGTARWCNAHYIRWYKYGDPLLTGHTAPKSDGTCRHCQGKTPGGRKYCSTICENRSRSGKEDVARFCRVCDVEIPADSHLRRVFCSKACKRMDGRARMYGLTAKDYYAMYTAQAGRCAACGDATDSLFIDHCHASGRVRGLLCTLCNTGIGMFKEDPDRLRGAIAYLSGGAKSAKRAVAGARSPKHAPTQLGGSSHRRPNARQLRLL</sequence>
<name>A0A917VBF7_9ACTN</name>
<evidence type="ECO:0000313" key="2">
    <source>
        <dbReference type="EMBL" id="GGK61357.1"/>
    </source>
</evidence>
<dbReference type="InterPro" id="IPR038563">
    <property type="entry name" value="Endonuclease_7_sf"/>
</dbReference>
<comment type="caution">
    <text evidence="2">The sequence shown here is derived from an EMBL/GenBank/DDBJ whole genome shotgun (WGS) entry which is preliminary data.</text>
</comment>
<feature type="region of interest" description="Disordered" evidence="1">
    <location>
        <begin position="252"/>
        <end position="282"/>
    </location>
</feature>
<dbReference type="InterPro" id="IPR044925">
    <property type="entry name" value="His-Me_finger_sf"/>
</dbReference>
<dbReference type="Gene3D" id="3.40.1800.10">
    <property type="entry name" value="His-Me finger endonucleases"/>
    <property type="match status" value="1"/>
</dbReference>
<proteinExistence type="predicted"/>
<organism evidence="2 3">
    <name type="scientific">Sphaerisporangium melleum</name>
    <dbReference type="NCBI Taxonomy" id="321316"/>
    <lineage>
        <taxon>Bacteria</taxon>
        <taxon>Bacillati</taxon>
        <taxon>Actinomycetota</taxon>
        <taxon>Actinomycetes</taxon>
        <taxon>Streptosporangiales</taxon>
        <taxon>Streptosporangiaceae</taxon>
        <taxon>Sphaerisporangium</taxon>
    </lineage>
</organism>
<dbReference type="SUPFAM" id="SSF54060">
    <property type="entry name" value="His-Me finger endonucleases"/>
    <property type="match status" value="1"/>
</dbReference>
<protein>
    <recommendedName>
        <fullName evidence="4">Recombination endonuclease VII</fullName>
    </recommendedName>
</protein>